<reference evidence="3" key="1">
    <citation type="submission" date="2018-01" db="EMBL/GenBank/DDBJ databases">
        <authorList>
            <person name="Mao J.F."/>
        </authorList>
    </citation>
    <scope>NUCLEOTIDE SEQUENCE</scope>
    <source>
        <strain evidence="3">Huo1</strain>
        <tissue evidence="3">Leaf</tissue>
    </source>
</reference>
<accession>A0A8X8ZE82</accession>
<dbReference type="InterPro" id="IPR012677">
    <property type="entry name" value="Nucleotide-bd_a/b_plait_sf"/>
</dbReference>
<dbReference type="AlphaFoldDB" id="A0A8X8ZE82"/>
<dbReference type="InterPro" id="IPR035979">
    <property type="entry name" value="RBD_domain_sf"/>
</dbReference>
<evidence type="ECO:0000313" key="4">
    <source>
        <dbReference type="Proteomes" id="UP000298416"/>
    </source>
</evidence>
<dbReference type="SMART" id="SM00360">
    <property type="entry name" value="RRM"/>
    <property type="match status" value="1"/>
</dbReference>
<dbReference type="SUPFAM" id="SSF54928">
    <property type="entry name" value="RNA-binding domain, RBD"/>
    <property type="match status" value="1"/>
</dbReference>
<keyword evidence="4" id="KW-1185">Reference proteome</keyword>
<dbReference type="GO" id="GO:0003723">
    <property type="term" value="F:RNA binding"/>
    <property type="evidence" value="ECO:0007669"/>
    <property type="project" value="UniProtKB-UniRule"/>
</dbReference>
<reference evidence="3" key="2">
    <citation type="submission" date="2020-08" db="EMBL/GenBank/DDBJ databases">
        <title>Plant Genome Project.</title>
        <authorList>
            <person name="Zhang R.-G."/>
        </authorList>
    </citation>
    <scope>NUCLEOTIDE SEQUENCE</scope>
    <source>
        <strain evidence="3">Huo1</strain>
        <tissue evidence="3">Leaf</tissue>
    </source>
</reference>
<evidence type="ECO:0000259" key="2">
    <source>
        <dbReference type="PROSITE" id="PS50102"/>
    </source>
</evidence>
<name>A0A8X8ZE82_SALSN</name>
<comment type="caution">
    <text evidence="3">The sequence shown here is derived from an EMBL/GenBank/DDBJ whole genome shotgun (WGS) entry which is preliminary data.</text>
</comment>
<dbReference type="Proteomes" id="UP000298416">
    <property type="component" value="Unassembled WGS sequence"/>
</dbReference>
<dbReference type="Gene3D" id="3.30.70.330">
    <property type="match status" value="1"/>
</dbReference>
<dbReference type="InterPro" id="IPR053316">
    <property type="entry name" value="Epigenetic_reg_gene_expr"/>
</dbReference>
<sequence length="214" mass="24267">MVLERGKKGNQNLGLMGNSCEEEYNAFLEKVKRTIYVDNLAPQVTESVVRTAFNQFGYVKSVQFIPVYLEPKKAAQSALVEMENPKQAAGIIEEMGKLPFMILGMPRPVRASAARLEMFDDRPRKPGRKIICRWLDPKEPEFEVAKKLKAAVGRHAAEALTVLEAQRAEEEKLANQQKEILKSHYNKYELLQTVIEDGSAKRLGRQYEMPLSDA</sequence>
<organism evidence="3">
    <name type="scientific">Salvia splendens</name>
    <name type="common">Scarlet sage</name>
    <dbReference type="NCBI Taxonomy" id="180675"/>
    <lineage>
        <taxon>Eukaryota</taxon>
        <taxon>Viridiplantae</taxon>
        <taxon>Streptophyta</taxon>
        <taxon>Embryophyta</taxon>
        <taxon>Tracheophyta</taxon>
        <taxon>Spermatophyta</taxon>
        <taxon>Magnoliopsida</taxon>
        <taxon>eudicotyledons</taxon>
        <taxon>Gunneridae</taxon>
        <taxon>Pentapetalae</taxon>
        <taxon>asterids</taxon>
        <taxon>lamiids</taxon>
        <taxon>Lamiales</taxon>
        <taxon>Lamiaceae</taxon>
        <taxon>Nepetoideae</taxon>
        <taxon>Mentheae</taxon>
        <taxon>Salviinae</taxon>
        <taxon>Salvia</taxon>
        <taxon>Salvia subgen. Calosphace</taxon>
        <taxon>core Calosphace</taxon>
    </lineage>
</organism>
<evidence type="ECO:0000256" key="1">
    <source>
        <dbReference type="PROSITE-ProRule" id="PRU00176"/>
    </source>
</evidence>
<protein>
    <recommendedName>
        <fullName evidence="2">RRM domain-containing protein</fullName>
    </recommendedName>
</protein>
<dbReference type="EMBL" id="PNBA02000014">
    <property type="protein sequence ID" value="KAG6401666.1"/>
    <property type="molecule type" value="Genomic_DNA"/>
</dbReference>
<dbReference type="OrthoDB" id="1913496at2759"/>
<dbReference type="PANTHER" id="PTHR36309:SF1">
    <property type="entry name" value="RNA-BINDING (RRM_RBD_RNP MOTIFS) FAMILY PROTEIN"/>
    <property type="match status" value="1"/>
</dbReference>
<evidence type="ECO:0000313" key="3">
    <source>
        <dbReference type="EMBL" id="KAG6401666.1"/>
    </source>
</evidence>
<keyword evidence="1" id="KW-0694">RNA-binding</keyword>
<dbReference type="PROSITE" id="PS50102">
    <property type="entry name" value="RRM"/>
    <property type="match status" value="1"/>
</dbReference>
<dbReference type="InterPro" id="IPR000504">
    <property type="entry name" value="RRM_dom"/>
</dbReference>
<dbReference type="PANTHER" id="PTHR36309">
    <property type="entry name" value="RNA-BINDING (RRM/RBD/RNP MOTIFS) FAMILY PROTEIN"/>
    <property type="match status" value="1"/>
</dbReference>
<proteinExistence type="predicted"/>
<gene>
    <name evidence="3" type="ORF">SASPL_138530</name>
</gene>
<feature type="domain" description="RRM" evidence="2">
    <location>
        <begin position="33"/>
        <end position="116"/>
    </location>
</feature>
<dbReference type="Pfam" id="PF00076">
    <property type="entry name" value="RRM_1"/>
    <property type="match status" value="1"/>
</dbReference>